<dbReference type="RefSeq" id="WP_112784652.1">
    <property type="nucleotide sequence ID" value="NZ_CP030041.1"/>
</dbReference>
<accession>A0A2Z4IL32</accession>
<keyword evidence="1" id="KW-0805">Transcription regulation</keyword>
<dbReference type="InterPro" id="IPR018060">
    <property type="entry name" value="HTH_AraC"/>
</dbReference>
<evidence type="ECO:0000259" key="4">
    <source>
        <dbReference type="PROSITE" id="PS01124"/>
    </source>
</evidence>
<dbReference type="Pfam" id="PF12833">
    <property type="entry name" value="HTH_18"/>
    <property type="match status" value="1"/>
</dbReference>
<dbReference type="PROSITE" id="PS01124">
    <property type="entry name" value="HTH_ARAC_FAMILY_2"/>
    <property type="match status" value="1"/>
</dbReference>
<keyword evidence="2" id="KW-0238">DNA-binding</keyword>
<dbReference type="PANTHER" id="PTHR43280">
    <property type="entry name" value="ARAC-FAMILY TRANSCRIPTIONAL REGULATOR"/>
    <property type="match status" value="1"/>
</dbReference>
<keyword evidence="6" id="KW-1185">Reference proteome</keyword>
<sequence>MSELLVKNMVCPRCIMAVESILKEQNVPFEKVDLGKVTLDTLPAPSKLSELKTHLEKLGFGLIQDPDSRLIERIKNKLHELVLLDEIPASLSLAKYLGDEIGQDYSKMSHLFSSKEGSTIEKYFIRLKLEKAKELLFNQELQLSEIAWKLGYSSVQHLSGQFKKTTGMTPSAYKKLQEKPRSGLDQLK</sequence>
<evidence type="ECO:0000313" key="5">
    <source>
        <dbReference type="EMBL" id="AWW31276.1"/>
    </source>
</evidence>
<reference evidence="5 6" key="1">
    <citation type="submission" date="2018-06" db="EMBL/GenBank/DDBJ databases">
        <title>Echinicola strongylocentroti sp. nov., isolated from a sea urchin Strongylocentrotus intermedius.</title>
        <authorList>
            <person name="Bae S.S."/>
        </authorList>
    </citation>
    <scope>NUCLEOTIDE SEQUENCE [LARGE SCALE GENOMIC DNA]</scope>
    <source>
        <strain evidence="5 6">MEBiC08714</strain>
    </source>
</reference>
<evidence type="ECO:0000256" key="2">
    <source>
        <dbReference type="ARBA" id="ARBA00023125"/>
    </source>
</evidence>
<dbReference type="SMART" id="SM00342">
    <property type="entry name" value="HTH_ARAC"/>
    <property type="match status" value="1"/>
</dbReference>
<evidence type="ECO:0000256" key="3">
    <source>
        <dbReference type="ARBA" id="ARBA00023163"/>
    </source>
</evidence>
<dbReference type="OrthoDB" id="952277at2"/>
<dbReference type="PROSITE" id="PS00041">
    <property type="entry name" value="HTH_ARAC_FAMILY_1"/>
    <property type="match status" value="1"/>
</dbReference>
<dbReference type="EMBL" id="CP030041">
    <property type="protein sequence ID" value="AWW31276.1"/>
    <property type="molecule type" value="Genomic_DNA"/>
</dbReference>
<dbReference type="Gene3D" id="3.30.70.100">
    <property type="match status" value="1"/>
</dbReference>
<keyword evidence="3" id="KW-0804">Transcription</keyword>
<protein>
    <submittedName>
        <fullName evidence="5">AraC family transcriptional regulator</fullName>
    </submittedName>
</protein>
<dbReference type="InterPro" id="IPR009057">
    <property type="entry name" value="Homeodomain-like_sf"/>
</dbReference>
<name>A0A2Z4IL32_9BACT</name>
<dbReference type="Proteomes" id="UP000248688">
    <property type="component" value="Chromosome"/>
</dbReference>
<dbReference type="PANTHER" id="PTHR43280:SF28">
    <property type="entry name" value="HTH-TYPE TRANSCRIPTIONAL ACTIVATOR RHAS"/>
    <property type="match status" value="1"/>
</dbReference>
<dbReference type="InterPro" id="IPR036163">
    <property type="entry name" value="HMA_dom_sf"/>
</dbReference>
<dbReference type="GO" id="GO:0043565">
    <property type="term" value="F:sequence-specific DNA binding"/>
    <property type="evidence" value="ECO:0007669"/>
    <property type="project" value="InterPro"/>
</dbReference>
<dbReference type="InterPro" id="IPR018062">
    <property type="entry name" value="HTH_AraC-typ_CS"/>
</dbReference>
<organism evidence="5 6">
    <name type="scientific">Echinicola strongylocentroti</name>
    <dbReference type="NCBI Taxonomy" id="1795355"/>
    <lineage>
        <taxon>Bacteria</taxon>
        <taxon>Pseudomonadati</taxon>
        <taxon>Bacteroidota</taxon>
        <taxon>Cytophagia</taxon>
        <taxon>Cytophagales</taxon>
        <taxon>Cyclobacteriaceae</taxon>
        <taxon>Echinicola</taxon>
    </lineage>
</organism>
<dbReference type="AlphaFoldDB" id="A0A2Z4IL32"/>
<proteinExistence type="predicted"/>
<dbReference type="SUPFAM" id="SSF55008">
    <property type="entry name" value="HMA, heavy metal-associated domain"/>
    <property type="match status" value="1"/>
</dbReference>
<dbReference type="Gene3D" id="1.10.10.60">
    <property type="entry name" value="Homeodomain-like"/>
    <property type="match status" value="1"/>
</dbReference>
<dbReference type="SUPFAM" id="SSF46689">
    <property type="entry name" value="Homeodomain-like"/>
    <property type="match status" value="1"/>
</dbReference>
<dbReference type="KEGG" id="est:DN752_14720"/>
<evidence type="ECO:0000256" key="1">
    <source>
        <dbReference type="ARBA" id="ARBA00023015"/>
    </source>
</evidence>
<dbReference type="GO" id="GO:0003700">
    <property type="term" value="F:DNA-binding transcription factor activity"/>
    <property type="evidence" value="ECO:0007669"/>
    <property type="project" value="InterPro"/>
</dbReference>
<feature type="domain" description="HTH araC/xylS-type" evidence="4">
    <location>
        <begin position="68"/>
        <end position="176"/>
    </location>
</feature>
<evidence type="ECO:0000313" key="6">
    <source>
        <dbReference type="Proteomes" id="UP000248688"/>
    </source>
</evidence>
<gene>
    <name evidence="5" type="ORF">DN752_14720</name>
</gene>
<dbReference type="GO" id="GO:0046872">
    <property type="term" value="F:metal ion binding"/>
    <property type="evidence" value="ECO:0007669"/>
    <property type="project" value="InterPro"/>
</dbReference>